<comment type="subcellular location">
    <subcellularLocation>
        <location evidence="1">Cell membrane</location>
        <topology evidence="1">Multi-pass membrane protein</topology>
    </subcellularLocation>
</comment>
<comment type="caution">
    <text evidence="14">The sequence shown here is derived from an EMBL/GenBank/DDBJ whole genome shotgun (WGS) entry which is preliminary data.</text>
</comment>
<evidence type="ECO:0000256" key="6">
    <source>
        <dbReference type="ARBA" id="ARBA00022692"/>
    </source>
</evidence>
<name>A0ABU0M9S3_9HYPH</name>
<keyword evidence="5" id="KW-1003">Cell membrane</keyword>
<feature type="transmembrane region" description="Helical" evidence="12">
    <location>
        <begin position="322"/>
        <end position="341"/>
    </location>
</feature>
<feature type="transmembrane region" description="Helical" evidence="12">
    <location>
        <begin position="173"/>
        <end position="194"/>
    </location>
</feature>
<gene>
    <name evidence="14" type="ORF">QO015_003317</name>
</gene>
<evidence type="ECO:0000256" key="4">
    <source>
        <dbReference type="ARBA" id="ARBA00022449"/>
    </source>
</evidence>
<keyword evidence="11" id="KW-0739">Sodium transport</keyword>
<dbReference type="Gene3D" id="6.10.140.1330">
    <property type="match status" value="1"/>
</dbReference>
<feature type="transmembrane region" description="Helical" evidence="12">
    <location>
        <begin position="206"/>
        <end position="226"/>
    </location>
</feature>
<keyword evidence="6 12" id="KW-0812">Transmembrane</keyword>
<sequence>MLSSFDYGSMLFVLATVIGLLNERFIRIPRPIALLIGALAVSLGLILFSALVPGVHLAARTEARLADSDLSAVLLDGVLALLLFATSLGTDVTGLKRRARPIFLLATLGVVLAMVIFAFGIHAALAFAGVQVPLGWCLVLGAILAPTDAVVVEQLLERVNLPQEIRDIITGESLFNDGAAVVLYFAALATATGADSVVGHGRLVGTMLYAGGGGALLGLATGWLALKAMQRVRAEHLVVTLSLALVLATYRIAVWLELSGPIAVVVSGLVLTQFRAAGDEAAPWRRRIKDFWSMIDEIINTLLFMLMGFEVLQIPLGAAGFWPVLAAIPLALAARLVSVAVPLSLGRRQPRDAAAAVSILTWTGLRGGISIALALALPPSAYHEILTAICYAVVIFSVIVQGLSTGWVARLLYGGKH</sequence>
<dbReference type="InterPro" id="IPR006153">
    <property type="entry name" value="Cation/H_exchanger_TM"/>
</dbReference>
<evidence type="ECO:0000256" key="10">
    <source>
        <dbReference type="ARBA" id="ARBA00023136"/>
    </source>
</evidence>
<keyword evidence="9" id="KW-0406">Ion transport</keyword>
<feature type="transmembrane region" description="Helical" evidence="12">
    <location>
        <begin position="385"/>
        <end position="413"/>
    </location>
</feature>
<feature type="transmembrane region" description="Helical" evidence="12">
    <location>
        <begin position="72"/>
        <end position="90"/>
    </location>
</feature>
<evidence type="ECO:0000256" key="9">
    <source>
        <dbReference type="ARBA" id="ARBA00023065"/>
    </source>
</evidence>
<keyword evidence="3" id="KW-0813">Transport</keyword>
<evidence type="ECO:0000256" key="12">
    <source>
        <dbReference type="SAM" id="Phobius"/>
    </source>
</evidence>
<comment type="similarity">
    <text evidence="2">Belongs to the monovalent cation:proton antiporter 1 (CPA1) transporter (TC 2.A.36) family.</text>
</comment>
<proteinExistence type="inferred from homology"/>
<evidence type="ECO:0000313" key="14">
    <source>
        <dbReference type="EMBL" id="MDQ0517704.1"/>
    </source>
</evidence>
<dbReference type="PANTHER" id="PTHR10110:SF195">
    <property type="entry name" value="NA(+)_H(+) ANTIPORTER NHAS2"/>
    <property type="match status" value="1"/>
</dbReference>
<dbReference type="RefSeq" id="WP_266282871.1">
    <property type="nucleotide sequence ID" value="NZ_JAPKNF010000002.1"/>
</dbReference>
<keyword evidence="4" id="KW-0050">Antiport</keyword>
<feature type="transmembrane region" description="Helical" evidence="12">
    <location>
        <begin position="238"/>
        <end position="256"/>
    </location>
</feature>
<evidence type="ECO:0000256" key="2">
    <source>
        <dbReference type="ARBA" id="ARBA00007367"/>
    </source>
</evidence>
<organism evidence="14 15">
    <name type="scientific">Kaistia geumhonensis</name>
    <dbReference type="NCBI Taxonomy" id="410839"/>
    <lineage>
        <taxon>Bacteria</taxon>
        <taxon>Pseudomonadati</taxon>
        <taxon>Pseudomonadota</taxon>
        <taxon>Alphaproteobacteria</taxon>
        <taxon>Hyphomicrobiales</taxon>
        <taxon>Kaistiaceae</taxon>
        <taxon>Kaistia</taxon>
    </lineage>
</organism>
<feature type="transmembrane region" description="Helical" evidence="12">
    <location>
        <begin position="353"/>
        <end position="379"/>
    </location>
</feature>
<feature type="transmembrane region" description="Helical" evidence="12">
    <location>
        <begin position="6"/>
        <end position="25"/>
    </location>
</feature>
<feature type="transmembrane region" description="Helical" evidence="12">
    <location>
        <begin position="102"/>
        <end position="127"/>
    </location>
</feature>
<evidence type="ECO:0000256" key="1">
    <source>
        <dbReference type="ARBA" id="ARBA00004651"/>
    </source>
</evidence>
<dbReference type="Proteomes" id="UP001223743">
    <property type="component" value="Unassembled WGS sequence"/>
</dbReference>
<evidence type="ECO:0000256" key="5">
    <source>
        <dbReference type="ARBA" id="ARBA00022475"/>
    </source>
</evidence>
<accession>A0ABU0M9S3</accession>
<feature type="transmembrane region" description="Helical" evidence="12">
    <location>
        <begin position="298"/>
        <end position="316"/>
    </location>
</feature>
<evidence type="ECO:0000256" key="11">
    <source>
        <dbReference type="ARBA" id="ARBA00023201"/>
    </source>
</evidence>
<evidence type="ECO:0000256" key="7">
    <source>
        <dbReference type="ARBA" id="ARBA00022989"/>
    </source>
</evidence>
<keyword evidence="8" id="KW-0915">Sodium</keyword>
<keyword evidence="15" id="KW-1185">Reference proteome</keyword>
<dbReference type="InterPro" id="IPR018422">
    <property type="entry name" value="Cation/H_exchanger_CPA1"/>
</dbReference>
<dbReference type="PANTHER" id="PTHR10110">
    <property type="entry name" value="SODIUM/HYDROGEN EXCHANGER"/>
    <property type="match status" value="1"/>
</dbReference>
<reference evidence="14 15" key="1">
    <citation type="submission" date="2023-07" db="EMBL/GenBank/DDBJ databases">
        <title>Genomic Encyclopedia of Type Strains, Phase IV (KMG-IV): sequencing the most valuable type-strain genomes for metagenomic binning, comparative biology and taxonomic classification.</title>
        <authorList>
            <person name="Goeker M."/>
        </authorList>
    </citation>
    <scope>NUCLEOTIDE SEQUENCE [LARGE SCALE GENOMIC DNA]</scope>
    <source>
        <strain evidence="14 15">B1-1</strain>
    </source>
</reference>
<protein>
    <submittedName>
        <fullName evidence="14">CPA1 family monovalent cation:H+ antiporter</fullName>
    </submittedName>
</protein>
<evidence type="ECO:0000313" key="15">
    <source>
        <dbReference type="Proteomes" id="UP001223743"/>
    </source>
</evidence>
<keyword evidence="7 12" id="KW-1133">Transmembrane helix</keyword>
<feature type="transmembrane region" description="Helical" evidence="12">
    <location>
        <begin position="32"/>
        <end position="52"/>
    </location>
</feature>
<dbReference type="Pfam" id="PF00999">
    <property type="entry name" value="Na_H_Exchanger"/>
    <property type="match status" value="1"/>
</dbReference>
<evidence type="ECO:0000256" key="8">
    <source>
        <dbReference type="ARBA" id="ARBA00023053"/>
    </source>
</evidence>
<feature type="transmembrane region" description="Helical" evidence="12">
    <location>
        <begin position="133"/>
        <end position="152"/>
    </location>
</feature>
<feature type="domain" description="Cation/H+ exchanger transmembrane" evidence="13">
    <location>
        <begin position="13"/>
        <end position="409"/>
    </location>
</feature>
<keyword evidence="10 12" id="KW-0472">Membrane</keyword>
<evidence type="ECO:0000256" key="3">
    <source>
        <dbReference type="ARBA" id="ARBA00022448"/>
    </source>
</evidence>
<dbReference type="EMBL" id="JAUSWJ010000001">
    <property type="protein sequence ID" value="MDQ0517704.1"/>
    <property type="molecule type" value="Genomic_DNA"/>
</dbReference>
<evidence type="ECO:0000259" key="13">
    <source>
        <dbReference type="Pfam" id="PF00999"/>
    </source>
</evidence>
<feature type="transmembrane region" description="Helical" evidence="12">
    <location>
        <begin position="262"/>
        <end position="278"/>
    </location>
</feature>